<organism evidence="2 3">
    <name type="scientific">Altericroceibacterium spongiae</name>
    <dbReference type="NCBI Taxonomy" id="2320269"/>
    <lineage>
        <taxon>Bacteria</taxon>
        <taxon>Pseudomonadati</taxon>
        <taxon>Pseudomonadota</taxon>
        <taxon>Alphaproteobacteria</taxon>
        <taxon>Sphingomonadales</taxon>
        <taxon>Erythrobacteraceae</taxon>
        <taxon>Altericroceibacterium</taxon>
    </lineage>
</organism>
<dbReference type="OrthoDB" id="7424801at2"/>
<keyword evidence="3" id="KW-1185">Reference proteome</keyword>
<dbReference type="GO" id="GO:0033014">
    <property type="term" value="P:tetrapyrrole biosynthetic process"/>
    <property type="evidence" value="ECO:0007669"/>
    <property type="project" value="InterPro"/>
</dbReference>
<dbReference type="GO" id="GO:0004852">
    <property type="term" value="F:uroporphyrinogen-III synthase activity"/>
    <property type="evidence" value="ECO:0007669"/>
    <property type="project" value="InterPro"/>
</dbReference>
<dbReference type="Proteomes" id="UP000284395">
    <property type="component" value="Unassembled WGS sequence"/>
</dbReference>
<dbReference type="SUPFAM" id="SSF69618">
    <property type="entry name" value="HemD-like"/>
    <property type="match status" value="1"/>
</dbReference>
<comment type="caution">
    <text evidence="2">The sequence shown here is derived from an EMBL/GenBank/DDBJ whole genome shotgun (WGS) entry which is preliminary data.</text>
</comment>
<dbReference type="RefSeq" id="WP_120325804.1">
    <property type="nucleotide sequence ID" value="NZ_RAPF01000011.1"/>
</dbReference>
<evidence type="ECO:0000259" key="1">
    <source>
        <dbReference type="Pfam" id="PF02602"/>
    </source>
</evidence>
<gene>
    <name evidence="2" type="ORF">D6851_15500</name>
</gene>
<name>A0A420EC34_9SPHN</name>
<sequence length="227" mass="23688">MSRPPIVAIRPEPGCSATQENAAAAGLTVIAEPLFEIRPCPWSLPEGAVFDGLLIGSANALRYGGEGLAALRHLSVYAVGAATAQAAYAAGFNRVESGAGGLQNVLDTLAGEERHLLRLTGRQHTTLFCPSGIRITERVAYESRALPMPASLARHLEQGGIVMLHSGVAAHHFRAECERCEVDIGKLHIAALAPRIAAAAGEGWAGCAIADSPDDAALVALVRQLCE</sequence>
<evidence type="ECO:0000313" key="2">
    <source>
        <dbReference type="EMBL" id="RKF18213.1"/>
    </source>
</evidence>
<dbReference type="EMBL" id="RAPF01000011">
    <property type="protein sequence ID" value="RKF18213.1"/>
    <property type="molecule type" value="Genomic_DNA"/>
</dbReference>
<accession>A0A420EC34</accession>
<dbReference type="InterPro" id="IPR003754">
    <property type="entry name" value="4pyrrol_synth_uPrphyn_synth"/>
</dbReference>
<dbReference type="Gene3D" id="3.40.50.10090">
    <property type="match status" value="2"/>
</dbReference>
<proteinExistence type="predicted"/>
<feature type="domain" description="Tetrapyrrole biosynthesis uroporphyrinogen III synthase" evidence="1">
    <location>
        <begin position="17"/>
        <end position="220"/>
    </location>
</feature>
<dbReference type="InterPro" id="IPR036108">
    <property type="entry name" value="4pyrrol_syn_uPrphyn_synt_sf"/>
</dbReference>
<protein>
    <submittedName>
        <fullName evidence="2">Uroporphyrinogen-III synthase</fullName>
    </submittedName>
</protein>
<dbReference type="Pfam" id="PF02602">
    <property type="entry name" value="HEM4"/>
    <property type="match status" value="1"/>
</dbReference>
<evidence type="ECO:0000313" key="3">
    <source>
        <dbReference type="Proteomes" id="UP000284395"/>
    </source>
</evidence>
<dbReference type="AlphaFoldDB" id="A0A420EC34"/>
<reference evidence="2 3" key="1">
    <citation type="submission" date="2018-09" db="EMBL/GenBank/DDBJ databases">
        <title>Altererythrobacter spongiae sp. nov., isolated from a marine sponge.</title>
        <authorList>
            <person name="Zhuang L."/>
            <person name="Luo L."/>
        </authorList>
    </citation>
    <scope>NUCLEOTIDE SEQUENCE [LARGE SCALE GENOMIC DNA]</scope>
    <source>
        <strain evidence="2 3">HN-Y73</strain>
    </source>
</reference>